<dbReference type="Proteomes" id="UP000316726">
    <property type="component" value="Chromosome 16"/>
</dbReference>
<feature type="compositionally biased region" description="Basic and acidic residues" evidence="1">
    <location>
        <begin position="28"/>
        <end position="38"/>
    </location>
</feature>
<organism evidence="2 3">
    <name type="scientific">Chloropicon primus</name>
    <dbReference type="NCBI Taxonomy" id="1764295"/>
    <lineage>
        <taxon>Eukaryota</taxon>
        <taxon>Viridiplantae</taxon>
        <taxon>Chlorophyta</taxon>
        <taxon>Chloropicophyceae</taxon>
        <taxon>Chloropicales</taxon>
        <taxon>Chloropicaceae</taxon>
        <taxon>Chloropicon</taxon>
    </lineage>
</organism>
<evidence type="ECO:0000313" key="2">
    <source>
        <dbReference type="EMBL" id="QDZ25163.1"/>
    </source>
</evidence>
<dbReference type="AlphaFoldDB" id="A0A5B8MX76"/>
<reference evidence="2 3" key="1">
    <citation type="submission" date="2018-07" db="EMBL/GenBank/DDBJ databases">
        <title>The complete nuclear genome of the prasinophyte Chloropicon primus (CCMP1205).</title>
        <authorList>
            <person name="Pombert J.-F."/>
            <person name="Otis C."/>
            <person name="Turmel M."/>
            <person name="Lemieux C."/>
        </authorList>
    </citation>
    <scope>NUCLEOTIDE SEQUENCE [LARGE SCALE GENOMIC DNA]</scope>
    <source>
        <strain evidence="2 3">CCMP1205</strain>
    </source>
</reference>
<feature type="region of interest" description="Disordered" evidence="1">
    <location>
        <begin position="1"/>
        <end position="274"/>
    </location>
</feature>
<feature type="compositionally biased region" description="Low complexity" evidence="1">
    <location>
        <begin position="251"/>
        <end position="260"/>
    </location>
</feature>
<feature type="compositionally biased region" description="Gly residues" evidence="1">
    <location>
        <begin position="1"/>
        <end position="17"/>
    </location>
</feature>
<sequence>MEEGGGVGQGGGQGDALGAGKRTSMLEAYRKRIEDTRKQLQSTKGGEASEQSIRPGGVDKSKPVTPVAPPLPPTRPKGDGSRRPSFTSPAPPPARSVDVGRASHEDASSSSSVPPISKRSPRSSFRRSSVVRATSPAPRGDTAAPPSPAVPKAVAGGGEGKETATARAETPQAALVPEVSPRTKAKELIGQTLENLRKKAMPFASKPQGASVAPLAASSSGKEKAEEVSGRKEGRQGRTVELLQSAGRTNSSIAAARAQAGAGGRSSGGTDSRVTRLLQDASLIHKKVDALVERDQNIKSSQNQQKRGKGKGAPEVPNTLFVDRLYQSITKLKDLERSRNKMAVCAESMESSVKSLHRFADQIDAEKEREHKQEEEKRQAAESVVRTNGSLLQTEITMLLRSYAVEKSQIDQVKSSIRDFLELCVKQLRD</sequence>
<evidence type="ECO:0000256" key="1">
    <source>
        <dbReference type="SAM" id="MobiDB-lite"/>
    </source>
</evidence>
<accession>A0A5B8MX76</accession>
<proteinExistence type="predicted"/>
<protein>
    <submittedName>
        <fullName evidence="2">Uncharacterized protein</fullName>
    </submittedName>
</protein>
<dbReference type="EMBL" id="CP031049">
    <property type="protein sequence ID" value="QDZ25163.1"/>
    <property type="molecule type" value="Genomic_DNA"/>
</dbReference>
<feature type="compositionally biased region" description="Pro residues" evidence="1">
    <location>
        <begin position="66"/>
        <end position="75"/>
    </location>
</feature>
<feature type="compositionally biased region" description="Polar residues" evidence="1">
    <location>
        <begin position="39"/>
        <end position="52"/>
    </location>
</feature>
<feature type="region of interest" description="Disordered" evidence="1">
    <location>
        <begin position="363"/>
        <end position="384"/>
    </location>
</feature>
<gene>
    <name evidence="2" type="ORF">A3770_16p76810</name>
</gene>
<evidence type="ECO:0000313" key="3">
    <source>
        <dbReference type="Proteomes" id="UP000316726"/>
    </source>
</evidence>
<feature type="region of interest" description="Disordered" evidence="1">
    <location>
        <begin position="290"/>
        <end position="316"/>
    </location>
</feature>
<feature type="compositionally biased region" description="Low complexity" evidence="1">
    <location>
        <begin position="108"/>
        <end position="118"/>
    </location>
</feature>
<keyword evidence="3" id="KW-1185">Reference proteome</keyword>
<feature type="compositionally biased region" description="Low complexity" evidence="1">
    <location>
        <begin position="126"/>
        <end position="135"/>
    </location>
</feature>
<name>A0A5B8MX76_9CHLO</name>
<feature type="compositionally biased region" description="Basic and acidic residues" evidence="1">
    <location>
        <begin position="221"/>
        <end position="238"/>
    </location>
</feature>
<feature type="compositionally biased region" description="Basic and acidic residues" evidence="1">
    <location>
        <begin position="363"/>
        <end position="380"/>
    </location>
</feature>